<evidence type="ECO:0000313" key="3">
    <source>
        <dbReference type="Proteomes" id="UP001206128"/>
    </source>
</evidence>
<sequence>MWGESQWLWWVGVQFTRSVRAVGQDDVVIDDASLVRAAFGDLPGADVSAISPADRPTRRWLAGVVLGAQGRYAAAATLLGPLRAVRDPVLASLAASTLAAHRRQLGGHVAARRLDAEALTHLAQLGRPGVTRSVEELVLAEAAGVTESAARVDALLGLAADAVGLGRVDEARRLLAAAERELGLERQPERRGRPGRRGGAGETGPPPLPQPADWRGQVRAGWVGAEIELAAGRAEAAVPLAEAAGRLARTAGAARHVLKSDLVLGTALAVAGQAESGIGEVVAGSTVVGRDEDAAGSAIARLPTCIALLGCVLNHTVDLGLLSLVWPAALVLAQHAPDESAELLDWANNALSCVLRAADPIGRRIAAASPWVPSALLHSGEPPNAAGWAKFLTDKAPDRVKVGAQASDRGCGTSLGCRKESP</sequence>
<reference evidence="2" key="1">
    <citation type="submission" date="2022-06" db="EMBL/GenBank/DDBJ databases">
        <title>Genomic Encyclopedia of Archaeal and Bacterial Type Strains, Phase II (KMG-II): from individual species to whole genera.</title>
        <authorList>
            <person name="Goeker M."/>
        </authorList>
    </citation>
    <scope>NUCLEOTIDE SEQUENCE</scope>
    <source>
        <strain evidence="2">DSM 43935</strain>
    </source>
</reference>
<feature type="region of interest" description="Disordered" evidence="1">
    <location>
        <begin position="185"/>
        <end position="214"/>
    </location>
</feature>
<dbReference type="AlphaFoldDB" id="A0AAE3KEX5"/>
<comment type="caution">
    <text evidence="2">The sequence shown here is derived from an EMBL/GenBank/DDBJ whole genome shotgun (WGS) entry which is preliminary data.</text>
</comment>
<gene>
    <name evidence="2" type="ORF">LX83_002629</name>
</gene>
<dbReference type="Proteomes" id="UP001206128">
    <property type="component" value="Unassembled WGS sequence"/>
</dbReference>
<dbReference type="EMBL" id="JAMTCK010000005">
    <property type="protein sequence ID" value="MCP2165771.1"/>
    <property type="molecule type" value="Genomic_DNA"/>
</dbReference>
<accession>A0AAE3KEX5</accession>
<protein>
    <submittedName>
        <fullName evidence="2">Uncharacterized protein</fullName>
    </submittedName>
</protein>
<evidence type="ECO:0000313" key="2">
    <source>
        <dbReference type="EMBL" id="MCP2165771.1"/>
    </source>
</evidence>
<evidence type="ECO:0000256" key="1">
    <source>
        <dbReference type="SAM" id="MobiDB-lite"/>
    </source>
</evidence>
<name>A0AAE3KEX5_9PSEU</name>
<keyword evidence="3" id="KW-1185">Reference proteome</keyword>
<organism evidence="2 3">
    <name type="scientific">Goodfellowiella coeruleoviolacea</name>
    <dbReference type="NCBI Taxonomy" id="334858"/>
    <lineage>
        <taxon>Bacteria</taxon>
        <taxon>Bacillati</taxon>
        <taxon>Actinomycetota</taxon>
        <taxon>Actinomycetes</taxon>
        <taxon>Pseudonocardiales</taxon>
        <taxon>Pseudonocardiaceae</taxon>
        <taxon>Goodfellowiella</taxon>
    </lineage>
</organism>
<proteinExistence type="predicted"/>